<dbReference type="Pfam" id="PF13676">
    <property type="entry name" value="TIR_2"/>
    <property type="match status" value="1"/>
</dbReference>
<gene>
    <name evidence="2" type="ORF">WDZ17_00070</name>
</gene>
<protein>
    <submittedName>
        <fullName evidence="2">TIR domain-containing protein</fullName>
    </submittedName>
</protein>
<evidence type="ECO:0000313" key="3">
    <source>
        <dbReference type="Proteomes" id="UP001387100"/>
    </source>
</evidence>
<dbReference type="InterPro" id="IPR035897">
    <property type="entry name" value="Toll_tir_struct_dom_sf"/>
</dbReference>
<dbReference type="RefSeq" id="WP_339573078.1">
    <property type="nucleotide sequence ID" value="NZ_JBBIAA010000001.1"/>
</dbReference>
<organism evidence="2 3">
    <name type="scientific">Pseudokineococcus basanitobsidens</name>
    <dbReference type="NCBI Taxonomy" id="1926649"/>
    <lineage>
        <taxon>Bacteria</taxon>
        <taxon>Bacillati</taxon>
        <taxon>Actinomycetota</taxon>
        <taxon>Actinomycetes</taxon>
        <taxon>Kineosporiales</taxon>
        <taxon>Kineosporiaceae</taxon>
        <taxon>Pseudokineococcus</taxon>
    </lineage>
</organism>
<feature type="domain" description="TIR" evidence="1">
    <location>
        <begin position="173"/>
        <end position="265"/>
    </location>
</feature>
<evidence type="ECO:0000259" key="1">
    <source>
        <dbReference type="Pfam" id="PF13676"/>
    </source>
</evidence>
<dbReference type="Proteomes" id="UP001387100">
    <property type="component" value="Unassembled WGS sequence"/>
</dbReference>
<evidence type="ECO:0000313" key="2">
    <source>
        <dbReference type="EMBL" id="MEJ5943686.1"/>
    </source>
</evidence>
<dbReference type="Pfam" id="PF18163">
    <property type="entry name" value="LD_cluster2"/>
    <property type="match status" value="1"/>
</dbReference>
<dbReference type="Gene3D" id="3.40.50.10140">
    <property type="entry name" value="Toll/interleukin-1 receptor homology (TIR) domain"/>
    <property type="match status" value="1"/>
</dbReference>
<keyword evidence="3" id="KW-1185">Reference proteome</keyword>
<dbReference type="SUPFAM" id="SSF52200">
    <property type="entry name" value="Toll/Interleukin receptor TIR domain"/>
    <property type="match status" value="1"/>
</dbReference>
<comment type="caution">
    <text evidence="2">The sequence shown here is derived from an EMBL/GenBank/DDBJ whole genome shotgun (WGS) entry which is preliminary data.</text>
</comment>
<proteinExistence type="predicted"/>
<sequence length="686" mass="73367">MPSKPLLDVVIIHHPDDKRGAAVVEQLLEHFHGAAYAGLVGGSVEVYPRAAAWDATGQPRTALLSVSDDPSTAAEFTAVLPVYSRHLYSDARVDGPWTSYLSAVAQLQAENPEQVLLAPICPASLGSPPGGLGRLPQQHIRHTDGVHLRREVSQMLTQWLRRTRNADAKPVSVFVSHAKADMRSASDDAVTAVRSALGDSHLNFFFDAVDIQPAENWKERLTKAAEADAMLIVRTDHYATREWTLTEASIAKTADKPVVALLAQRHGEPRGSFLLDNVPTVPYTGQESVRTALLRLVDECLKHALWRAQTQFTDNGTDVWTPARAPEPLTLARRLGDAGGASPKALTIVHPDPPLTDTELLELAALARGRGVTGAFTVNTPRTAATSPDQGRADGSPAAWLGRLTLSVSNSADLSRLGLTEKHLELLVAEVSRAVLLAGAGLAYGGRLSPRGFTDVICDEVERSGREAAVGGVSEPLVLTVPLPGHQRMQPQALDALLDRVASYGRIELIGQDGRLVQAPENADWAPTAVGAALTAMRLRTTEAGSLRLLVGGRLRGFTGSLPGVVEEAIATIDAGQPLYVAAGFGGAAAFVARELEIDDLLWAPGANFPSGALDDTLALSREKLRKRRNRLAPDGLSPEDRALLMRSHRPGDIGLVMGRVISRLQGRDLERAQGESGIEEVGTTR</sequence>
<name>A0ABU8RF06_9ACTN</name>
<dbReference type="InterPro" id="IPR000157">
    <property type="entry name" value="TIR_dom"/>
</dbReference>
<accession>A0ABU8RF06</accession>
<dbReference type="EMBL" id="JBBIAA010000001">
    <property type="protein sequence ID" value="MEJ5943686.1"/>
    <property type="molecule type" value="Genomic_DNA"/>
</dbReference>
<reference evidence="2 3" key="1">
    <citation type="journal article" date="2017" name="Int. J. Syst. Evol. Microbiol.">
        <title>Pseudokineococcus basanitobsidens sp. nov., isolated from volcanic rock.</title>
        <authorList>
            <person name="Lee D.W."/>
            <person name="Park M.Y."/>
            <person name="Kim J.J."/>
            <person name="Kim B.S."/>
        </authorList>
    </citation>
    <scope>NUCLEOTIDE SEQUENCE [LARGE SCALE GENOMIC DNA]</scope>
    <source>
        <strain evidence="2 3">DSM 103726</strain>
    </source>
</reference>
<dbReference type="InterPro" id="IPR041160">
    <property type="entry name" value="LD_cluster2"/>
</dbReference>